<dbReference type="CDD" id="cd09271">
    <property type="entry name" value="RNase_H2-C"/>
    <property type="match status" value="1"/>
</dbReference>
<dbReference type="PANTHER" id="PTHR47204:SF1">
    <property type="entry name" value="RIBONUCLEASE H2 SUBUNIT C"/>
    <property type="match status" value="1"/>
</dbReference>
<comment type="caution">
    <text evidence="2">The sequence shown here is derived from an EMBL/GenBank/DDBJ whole genome shotgun (WGS) entry which is preliminary data.</text>
</comment>
<feature type="region of interest" description="Disordered" evidence="1">
    <location>
        <begin position="50"/>
        <end position="74"/>
    </location>
</feature>
<gene>
    <name evidence="2" type="ORF">ONZ51_g1355</name>
</gene>
<organism evidence="2 3">
    <name type="scientific">Trametes cubensis</name>
    <dbReference type="NCBI Taxonomy" id="1111947"/>
    <lineage>
        <taxon>Eukaryota</taxon>
        <taxon>Fungi</taxon>
        <taxon>Dikarya</taxon>
        <taxon>Basidiomycota</taxon>
        <taxon>Agaricomycotina</taxon>
        <taxon>Agaricomycetes</taxon>
        <taxon>Polyporales</taxon>
        <taxon>Polyporaceae</taxon>
        <taxon>Trametes</taxon>
    </lineage>
</organism>
<feature type="compositionally biased region" description="Basic residues" evidence="1">
    <location>
        <begin position="170"/>
        <end position="185"/>
    </location>
</feature>
<proteinExistence type="predicted"/>
<evidence type="ECO:0000313" key="2">
    <source>
        <dbReference type="EMBL" id="KAJ8496068.1"/>
    </source>
</evidence>
<name>A0AAD7XFL5_9APHY</name>
<dbReference type="AlphaFoldDB" id="A0AAD7XFL5"/>
<dbReference type="GO" id="GO:0032299">
    <property type="term" value="C:ribonuclease H2 complex"/>
    <property type="evidence" value="ECO:0007669"/>
    <property type="project" value="InterPro"/>
</dbReference>
<reference evidence="2" key="1">
    <citation type="submission" date="2022-11" db="EMBL/GenBank/DDBJ databases">
        <title>Genome Sequence of Cubamyces cubensis.</title>
        <authorList>
            <person name="Buettner E."/>
        </authorList>
    </citation>
    <scope>NUCLEOTIDE SEQUENCE</scope>
    <source>
        <strain evidence="2">MPL-01</strain>
    </source>
</reference>
<feature type="region of interest" description="Disordered" evidence="1">
    <location>
        <begin position="153"/>
        <end position="216"/>
    </location>
</feature>
<dbReference type="Proteomes" id="UP001215151">
    <property type="component" value="Unassembled WGS sequence"/>
</dbReference>
<dbReference type="Gene3D" id="2.40.128.680">
    <property type="match status" value="1"/>
</dbReference>
<dbReference type="GO" id="GO:0006401">
    <property type="term" value="P:RNA catabolic process"/>
    <property type="evidence" value="ECO:0007669"/>
    <property type="project" value="InterPro"/>
</dbReference>
<dbReference type="Pfam" id="PF08615">
    <property type="entry name" value="RNase_H2_suC"/>
    <property type="match status" value="1"/>
</dbReference>
<keyword evidence="3" id="KW-1185">Reference proteome</keyword>
<sequence length="272" mass="29665">MSSTPTVLKINTHDGPLPSATPHLMPFHIAYSGPAPISTYFRVRSAPEPTYGRDAKLSSTNTNDTEGHNALDSQTTVVADTQVDTPNSSLLPSASSSTLVASHTDISDQAYTSSLHPESRHFTASFRGRSMHGLRVPLPEGYAGLVLRAPYSHKGKGAAPARGNGEESHKRPKSKTSGRATRRAKQARDEVEADEEDREPDAPMETLDERPARTLQPTAEFNSFVLWHPDIPVDEGRDDYLRSLTEWTKLAAEVSPQPHTLQELCSPSTDTT</sequence>
<accession>A0AAD7XFL5</accession>
<dbReference type="PANTHER" id="PTHR47204">
    <property type="entry name" value="OS02G0168900 PROTEIN"/>
    <property type="match status" value="1"/>
</dbReference>
<protein>
    <submittedName>
        <fullName evidence="2">Uncharacterized protein</fullName>
    </submittedName>
</protein>
<evidence type="ECO:0000256" key="1">
    <source>
        <dbReference type="SAM" id="MobiDB-lite"/>
    </source>
</evidence>
<evidence type="ECO:0000313" key="3">
    <source>
        <dbReference type="Proteomes" id="UP001215151"/>
    </source>
</evidence>
<dbReference type="EMBL" id="JAPEVG010000018">
    <property type="protein sequence ID" value="KAJ8496068.1"/>
    <property type="molecule type" value="Genomic_DNA"/>
</dbReference>
<dbReference type="InterPro" id="IPR013924">
    <property type="entry name" value="RNase_H2_suC"/>
</dbReference>